<name>F4PCE2_BATDJ</name>
<keyword evidence="3" id="KW-1185">Reference proteome</keyword>
<protein>
    <submittedName>
        <fullName evidence="2">Uncharacterized protein</fullName>
    </submittedName>
</protein>
<reference evidence="2 3" key="1">
    <citation type="submission" date="2009-12" db="EMBL/GenBank/DDBJ databases">
        <title>The draft genome of Batrachochytrium dendrobatidis.</title>
        <authorList>
            <consortium name="US DOE Joint Genome Institute (JGI-PGF)"/>
            <person name="Kuo A."/>
            <person name="Salamov A."/>
            <person name="Schmutz J."/>
            <person name="Lucas S."/>
            <person name="Pitluck S."/>
            <person name="Rosenblum E."/>
            <person name="Stajich J."/>
            <person name="Eisen M."/>
            <person name="Grigoriev I.V."/>
        </authorList>
    </citation>
    <scope>NUCLEOTIDE SEQUENCE [LARGE SCALE GENOMIC DNA]</scope>
    <source>
        <strain evidence="3">JAM81 / FGSC 10211</strain>
    </source>
</reference>
<organism evidence="2 3">
    <name type="scientific">Batrachochytrium dendrobatidis (strain JAM81 / FGSC 10211)</name>
    <name type="common">Frog chytrid fungus</name>
    <dbReference type="NCBI Taxonomy" id="684364"/>
    <lineage>
        <taxon>Eukaryota</taxon>
        <taxon>Fungi</taxon>
        <taxon>Fungi incertae sedis</taxon>
        <taxon>Chytridiomycota</taxon>
        <taxon>Chytridiomycota incertae sedis</taxon>
        <taxon>Chytridiomycetes</taxon>
        <taxon>Rhizophydiales</taxon>
        <taxon>Rhizophydiales incertae sedis</taxon>
        <taxon>Batrachochytrium</taxon>
    </lineage>
</organism>
<feature type="compositionally biased region" description="Low complexity" evidence="1">
    <location>
        <begin position="244"/>
        <end position="253"/>
    </location>
</feature>
<sequence>MSLHFIKLVLGNKNYKDKASTQGCADVADFKGAIKNKYPHLLNSYDAAQLVLFQPDGVTEIDPGEVIEKLNEFAVGPWNPLVVTVEELPIPAPIGSSKKQLTYKGMSTEASCRKYLNAIANEIFVIYDFDKAYKKPTMDDLLAAKDGQLGQPSVPTKLAWWDYRKNGGQQLTTTPLLCFRTLNADTTKRIHDAKLPQTSTRKPFVIIPHSKFTTEYVGSLKRIAAIADVVFEQDDLVVKDESDLSGSSSSKSGSPDKDKKL</sequence>
<dbReference type="AlphaFoldDB" id="F4PCE2"/>
<dbReference type="RefSeq" id="XP_006682176.1">
    <property type="nucleotide sequence ID" value="XM_006682113.1"/>
</dbReference>
<dbReference type="EMBL" id="GL882893">
    <property type="protein sequence ID" value="EGF77184.1"/>
    <property type="molecule type" value="Genomic_DNA"/>
</dbReference>
<evidence type="ECO:0000313" key="2">
    <source>
        <dbReference type="EMBL" id="EGF77184.1"/>
    </source>
</evidence>
<dbReference type="OrthoDB" id="2123637at2759"/>
<gene>
    <name evidence="2" type="ORF">BATDEDRAFT_27837</name>
</gene>
<proteinExistence type="predicted"/>
<accession>F4PCE2</accession>
<feature type="region of interest" description="Disordered" evidence="1">
    <location>
        <begin position="239"/>
        <end position="261"/>
    </location>
</feature>
<evidence type="ECO:0000313" key="3">
    <source>
        <dbReference type="Proteomes" id="UP000007241"/>
    </source>
</evidence>
<dbReference type="GeneID" id="18239439"/>
<dbReference type="Proteomes" id="UP000007241">
    <property type="component" value="Unassembled WGS sequence"/>
</dbReference>
<evidence type="ECO:0000256" key="1">
    <source>
        <dbReference type="SAM" id="MobiDB-lite"/>
    </source>
</evidence>
<dbReference type="InParanoid" id="F4PCE2"/>
<dbReference type="HOGENOM" id="CLU_1019360_0_0_1"/>